<evidence type="ECO:0000313" key="3">
    <source>
        <dbReference type="Proteomes" id="UP000282386"/>
    </source>
</evidence>
<proteinExistence type="predicted"/>
<evidence type="ECO:0000313" key="2">
    <source>
        <dbReference type="EMBL" id="VEI22546.1"/>
    </source>
</evidence>
<dbReference type="EMBL" id="LR134479">
    <property type="protein sequence ID" value="VEI22546.1"/>
    <property type="molecule type" value="Genomic_DNA"/>
</dbReference>
<gene>
    <name evidence="1" type="ORF">NCTC10207_00625</name>
    <name evidence="2" type="ORF">NCTC10207_00626</name>
</gene>
<sequence length="38" mass="4204">MVTGLEPVTHFALRRRWGASYRASSSSIQSGEHLKASE</sequence>
<dbReference type="Proteomes" id="UP000282386">
    <property type="component" value="Chromosome"/>
</dbReference>
<reference evidence="1 3" key="1">
    <citation type="submission" date="2018-12" db="EMBL/GenBank/DDBJ databases">
        <authorList>
            <consortium name="Pathogen Informatics"/>
        </authorList>
    </citation>
    <scope>NUCLEOTIDE SEQUENCE [LARGE SCALE GENOMIC DNA]</scope>
    <source>
        <strain evidence="1 3">NCTC10207</strain>
    </source>
</reference>
<name>A0A7D9FHC4_9MICC</name>
<accession>A0A7D9FHC4</accession>
<evidence type="ECO:0000313" key="1">
    <source>
        <dbReference type="EMBL" id="VEI22545.1"/>
    </source>
</evidence>
<organism evidence="1 3">
    <name type="scientific">Rothia aeria</name>
    <dbReference type="NCBI Taxonomy" id="172042"/>
    <lineage>
        <taxon>Bacteria</taxon>
        <taxon>Bacillati</taxon>
        <taxon>Actinomycetota</taxon>
        <taxon>Actinomycetes</taxon>
        <taxon>Micrococcales</taxon>
        <taxon>Micrococcaceae</taxon>
        <taxon>Rothia</taxon>
    </lineage>
</organism>
<dbReference type="EMBL" id="LR134479">
    <property type="protein sequence ID" value="VEI22545.1"/>
    <property type="molecule type" value="Genomic_DNA"/>
</dbReference>
<dbReference type="AlphaFoldDB" id="A0A7D9FHC4"/>
<protein>
    <submittedName>
        <fullName evidence="1">Uncharacterized protein</fullName>
    </submittedName>
</protein>